<keyword evidence="8" id="KW-1185">Reference proteome</keyword>
<dbReference type="AlphaFoldDB" id="A0A1H2W225"/>
<keyword evidence="3 5" id="KW-0378">Hydrolase</keyword>
<dbReference type="GO" id="GO:0004252">
    <property type="term" value="F:serine-type endopeptidase activity"/>
    <property type="evidence" value="ECO:0007669"/>
    <property type="project" value="UniProtKB-UniRule"/>
</dbReference>
<dbReference type="InterPro" id="IPR015500">
    <property type="entry name" value="Peptidase_S8_subtilisin-rel"/>
</dbReference>
<evidence type="ECO:0000256" key="3">
    <source>
        <dbReference type="ARBA" id="ARBA00022801"/>
    </source>
</evidence>
<evidence type="ECO:0000256" key="5">
    <source>
        <dbReference type="PROSITE-ProRule" id="PRU01240"/>
    </source>
</evidence>
<reference evidence="7 8" key="1">
    <citation type="submission" date="2016-10" db="EMBL/GenBank/DDBJ databases">
        <authorList>
            <person name="de Groot N.N."/>
        </authorList>
    </citation>
    <scope>NUCLEOTIDE SEQUENCE [LARGE SCALE GENOMIC DNA]</scope>
    <source>
        <strain evidence="7 8">CPCC 202699</strain>
    </source>
</reference>
<name>A0A1H2W225_9PSEU</name>
<evidence type="ECO:0000256" key="4">
    <source>
        <dbReference type="ARBA" id="ARBA00022825"/>
    </source>
</evidence>
<evidence type="ECO:0000313" key="7">
    <source>
        <dbReference type="EMBL" id="SDW74595.1"/>
    </source>
</evidence>
<dbReference type="InterPro" id="IPR023828">
    <property type="entry name" value="Peptidase_S8_Ser-AS"/>
</dbReference>
<dbReference type="Pfam" id="PF00082">
    <property type="entry name" value="Peptidase_S8"/>
    <property type="match status" value="1"/>
</dbReference>
<dbReference type="PROSITE" id="PS51892">
    <property type="entry name" value="SUBTILASE"/>
    <property type="match status" value="1"/>
</dbReference>
<keyword evidence="4 5" id="KW-0720">Serine protease</keyword>
<dbReference type="PANTHER" id="PTHR43806">
    <property type="entry name" value="PEPTIDASE S8"/>
    <property type="match status" value="1"/>
</dbReference>
<evidence type="ECO:0000259" key="6">
    <source>
        <dbReference type="Pfam" id="PF00082"/>
    </source>
</evidence>
<dbReference type="Proteomes" id="UP000199515">
    <property type="component" value="Unassembled WGS sequence"/>
</dbReference>
<dbReference type="EMBL" id="FNON01000001">
    <property type="protein sequence ID" value="SDW74595.1"/>
    <property type="molecule type" value="Genomic_DNA"/>
</dbReference>
<dbReference type="SUPFAM" id="SSF52743">
    <property type="entry name" value="Subtilisin-like"/>
    <property type="match status" value="1"/>
</dbReference>
<dbReference type="InterPro" id="IPR050131">
    <property type="entry name" value="Peptidase_S8_subtilisin-like"/>
</dbReference>
<evidence type="ECO:0000313" key="8">
    <source>
        <dbReference type="Proteomes" id="UP000199515"/>
    </source>
</evidence>
<sequence>MNDPGNDPGAEYAGKGRVALPVSQYQDVLAALPEGTKLDRIPECEDLPAEVIWQKDHILLRGDISLEDAELKARGAVLAKVDGKVQKVRPGLARLVKINGNAREAVEALSGRFDGGIWLNHLMTICGVNMCPADEPIPVPNNHLPLPRWDKGGEGGKGVFVRVIDTGLAYGWREGHDWVADEIQVTGDELDQGNTYRPAGPTAGDIKLDVGHGAFIAGILRCIAPKVKVHVDNLFKWAGTMFEFQVRDAILAALEATPAPNIISLSAGCTTLTGKPPRAMQEVIDVMKPLAHKPLLVAAAGNDGLGEGDQSLFYPAAFAQDHGDFVVAVGALRQDRKGRACFSNFGDYVSVYDDGERRVNAFPKGWYTYHEPITYNAGSHLAKCYYYQPDPIYLGCTCVTGIDQGIRVQFDGMARWSGTSFSTPIVAAKVAKQMSSTGDPDARHAWETLYSHHQVVVDQAGGYKLKVLP</sequence>
<feature type="active site" description="Charge relay system" evidence="5">
    <location>
        <position position="212"/>
    </location>
</feature>
<protein>
    <submittedName>
        <fullName evidence="7">Subtilase family protein</fullName>
    </submittedName>
</protein>
<accession>A0A1H2W225</accession>
<dbReference type="GO" id="GO:0005615">
    <property type="term" value="C:extracellular space"/>
    <property type="evidence" value="ECO:0007669"/>
    <property type="project" value="TreeGrafter"/>
</dbReference>
<dbReference type="InterPro" id="IPR000209">
    <property type="entry name" value="Peptidase_S8/S53_dom"/>
</dbReference>
<dbReference type="Gene3D" id="3.40.50.200">
    <property type="entry name" value="Peptidase S8/S53 domain"/>
    <property type="match status" value="1"/>
</dbReference>
<dbReference type="STRING" id="589385.SAMN05421504_1011401"/>
<comment type="similarity">
    <text evidence="1 5">Belongs to the peptidase S8 family.</text>
</comment>
<dbReference type="PROSITE" id="PS00138">
    <property type="entry name" value="SUBTILASE_SER"/>
    <property type="match status" value="1"/>
</dbReference>
<feature type="active site" description="Charge relay system" evidence="5">
    <location>
        <position position="420"/>
    </location>
</feature>
<keyword evidence="2 5" id="KW-0645">Protease</keyword>
<evidence type="ECO:0000256" key="2">
    <source>
        <dbReference type="ARBA" id="ARBA00022670"/>
    </source>
</evidence>
<proteinExistence type="inferred from homology"/>
<gene>
    <name evidence="7" type="ORF">SAMN05421504_1011401</name>
</gene>
<dbReference type="GO" id="GO:0006508">
    <property type="term" value="P:proteolysis"/>
    <property type="evidence" value="ECO:0007669"/>
    <property type="project" value="UniProtKB-KW"/>
</dbReference>
<feature type="domain" description="Peptidase S8/S53" evidence="6">
    <location>
        <begin position="156"/>
        <end position="437"/>
    </location>
</feature>
<feature type="active site" description="Charge relay system" evidence="5">
    <location>
        <position position="165"/>
    </location>
</feature>
<dbReference type="PRINTS" id="PR00723">
    <property type="entry name" value="SUBTILISIN"/>
</dbReference>
<evidence type="ECO:0000256" key="1">
    <source>
        <dbReference type="ARBA" id="ARBA00011073"/>
    </source>
</evidence>
<dbReference type="InterPro" id="IPR036852">
    <property type="entry name" value="Peptidase_S8/S53_dom_sf"/>
</dbReference>
<dbReference type="PANTHER" id="PTHR43806:SF11">
    <property type="entry name" value="CEREVISIN-RELATED"/>
    <property type="match status" value="1"/>
</dbReference>
<organism evidence="7 8">
    <name type="scientific">Amycolatopsis xylanica</name>
    <dbReference type="NCBI Taxonomy" id="589385"/>
    <lineage>
        <taxon>Bacteria</taxon>
        <taxon>Bacillati</taxon>
        <taxon>Actinomycetota</taxon>
        <taxon>Actinomycetes</taxon>
        <taxon>Pseudonocardiales</taxon>
        <taxon>Pseudonocardiaceae</taxon>
        <taxon>Amycolatopsis</taxon>
    </lineage>
</organism>